<evidence type="ECO:0000313" key="11">
    <source>
        <dbReference type="EMBL" id="GLQ20962.1"/>
    </source>
</evidence>
<dbReference type="PANTHER" id="PTHR30413:SF10">
    <property type="entry name" value="CAPSULE POLYSACCHARIDE EXPORT INNER-MEMBRANE PROTEIN CTRC"/>
    <property type="match status" value="1"/>
</dbReference>
<dbReference type="PROSITE" id="PS51012">
    <property type="entry name" value="ABC_TM2"/>
    <property type="match status" value="1"/>
</dbReference>
<evidence type="ECO:0000313" key="12">
    <source>
        <dbReference type="Proteomes" id="UP001161390"/>
    </source>
</evidence>
<dbReference type="EMBL" id="BSNJ01000004">
    <property type="protein sequence ID" value="GLQ20962.1"/>
    <property type="molecule type" value="Genomic_DNA"/>
</dbReference>
<dbReference type="Pfam" id="PF01061">
    <property type="entry name" value="ABC2_membrane"/>
    <property type="match status" value="1"/>
</dbReference>
<feature type="transmembrane region" description="Helical" evidence="9">
    <location>
        <begin position="14"/>
        <end position="35"/>
    </location>
</feature>
<keyword evidence="5 9" id="KW-0812">Transmembrane</keyword>
<evidence type="ECO:0000256" key="9">
    <source>
        <dbReference type="RuleBase" id="RU361157"/>
    </source>
</evidence>
<evidence type="ECO:0000256" key="8">
    <source>
        <dbReference type="ARBA" id="ARBA00023136"/>
    </source>
</evidence>
<sequence>MAFRELRLRYARSFIGPFWITISMGLWVIALSLLYGGLFGAPLEEVAPFITLGVVIWTYLQAVLTEGSTSLMQAKGMLEQMETPISTFVWLVVLRNVIVAGHHMTIFVILIFLYGLWPNMNWLWLGVGLPILLVAGFAMTLFVAVLTPRFRDIAPLTTNFMTVGFFLSPVMWRPSDLQKNQFIVDYNPFTHLLAVFREPLLGRAPDMTSIIVSAVIAVGLMLIAMLLLGRKKHKIIFWL</sequence>
<evidence type="ECO:0000256" key="1">
    <source>
        <dbReference type="ARBA" id="ARBA00004651"/>
    </source>
</evidence>
<keyword evidence="3 9" id="KW-0813">Transport</keyword>
<protein>
    <recommendedName>
        <fullName evidence="9">Transport permease protein</fullName>
    </recommendedName>
</protein>
<proteinExistence type="inferred from homology"/>
<evidence type="ECO:0000256" key="7">
    <source>
        <dbReference type="ARBA" id="ARBA00023047"/>
    </source>
</evidence>
<comment type="similarity">
    <text evidence="2 9">Belongs to the ABC-2 integral membrane protein family.</text>
</comment>
<gene>
    <name evidence="11" type="primary">rfbD</name>
    <name evidence="11" type="ORF">GCM10007854_19170</name>
</gene>
<reference evidence="11" key="2">
    <citation type="submission" date="2023-01" db="EMBL/GenBank/DDBJ databases">
        <title>Draft genome sequence of Algimonas porphyrae strain NBRC 108216.</title>
        <authorList>
            <person name="Sun Q."/>
            <person name="Mori K."/>
        </authorList>
    </citation>
    <scope>NUCLEOTIDE SEQUENCE</scope>
    <source>
        <strain evidence="11">NBRC 108216</strain>
    </source>
</reference>
<feature type="transmembrane region" description="Helical" evidence="9">
    <location>
        <begin position="47"/>
        <end position="67"/>
    </location>
</feature>
<keyword evidence="8 9" id="KW-0472">Membrane</keyword>
<feature type="transmembrane region" description="Helical" evidence="9">
    <location>
        <begin position="207"/>
        <end position="228"/>
    </location>
</feature>
<feature type="transmembrane region" description="Helical" evidence="9">
    <location>
        <begin position="88"/>
        <end position="116"/>
    </location>
</feature>
<reference evidence="11" key="1">
    <citation type="journal article" date="2014" name="Int. J. Syst. Evol. Microbiol.">
        <title>Complete genome of a new Firmicutes species belonging to the dominant human colonic microbiota ('Ruminococcus bicirculans') reveals two chromosomes and a selective capacity to utilize plant glucans.</title>
        <authorList>
            <consortium name="NISC Comparative Sequencing Program"/>
            <person name="Wegmann U."/>
            <person name="Louis P."/>
            <person name="Goesmann A."/>
            <person name="Henrissat B."/>
            <person name="Duncan S.H."/>
            <person name="Flint H.J."/>
        </authorList>
    </citation>
    <scope>NUCLEOTIDE SEQUENCE</scope>
    <source>
        <strain evidence="11">NBRC 108216</strain>
    </source>
</reference>
<keyword evidence="6 9" id="KW-1133">Transmembrane helix</keyword>
<evidence type="ECO:0000256" key="6">
    <source>
        <dbReference type="ARBA" id="ARBA00022989"/>
    </source>
</evidence>
<organism evidence="11 12">
    <name type="scientific">Algimonas porphyrae</name>
    <dbReference type="NCBI Taxonomy" id="1128113"/>
    <lineage>
        <taxon>Bacteria</taxon>
        <taxon>Pseudomonadati</taxon>
        <taxon>Pseudomonadota</taxon>
        <taxon>Alphaproteobacteria</taxon>
        <taxon>Maricaulales</taxon>
        <taxon>Robiginitomaculaceae</taxon>
        <taxon>Algimonas</taxon>
    </lineage>
</organism>
<evidence type="ECO:0000259" key="10">
    <source>
        <dbReference type="PROSITE" id="PS51012"/>
    </source>
</evidence>
<feature type="domain" description="ABC transmembrane type-2" evidence="10">
    <location>
        <begin position="15"/>
        <end position="231"/>
    </location>
</feature>
<dbReference type="Proteomes" id="UP001161390">
    <property type="component" value="Unassembled WGS sequence"/>
</dbReference>
<feature type="transmembrane region" description="Helical" evidence="9">
    <location>
        <begin position="153"/>
        <end position="172"/>
    </location>
</feature>
<keyword evidence="12" id="KW-1185">Reference proteome</keyword>
<comment type="subcellular location">
    <subcellularLocation>
        <location evidence="9">Cell inner membrane</location>
        <topology evidence="9">Multi-pass membrane protein</topology>
    </subcellularLocation>
    <subcellularLocation>
        <location evidence="1">Cell membrane</location>
        <topology evidence="1">Multi-pass membrane protein</topology>
    </subcellularLocation>
</comment>
<evidence type="ECO:0000256" key="2">
    <source>
        <dbReference type="ARBA" id="ARBA00007783"/>
    </source>
</evidence>
<keyword evidence="4 9" id="KW-1003">Cell membrane</keyword>
<dbReference type="InterPro" id="IPR013525">
    <property type="entry name" value="ABC2_TM"/>
</dbReference>
<evidence type="ECO:0000256" key="3">
    <source>
        <dbReference type="ARBA" id="ARBA00022448"/>
    </source>
</evidence>
<evidence type="ECO:0000256" key="4">
    <source>
        <dbReference type="ARBA" id="ARBA00022475"/>
    </source>
</evidence>
<dbReference type="InterPro" id="IPR047817">
    <property type="entry name" value="ABC2_TM_bact-type"/>
</dbReference>
<keyword evidence="7" id="KW-0625">Polysaccharide transport</keyword>
<comment type="caution">
    <text evidence="11">The sequence shown here is derived from an EMBL/GenBank/DDBJ whole genome shotgun (WGS) entry which is preliminary data.</text>
</comment>
<evidence type="ECO:0000256" key="5">
    <source>
        <dbReference type="ARBA" id="ARBA00022692"/>
    </source>
</evidence>
<keyword evidence="7" id="KW-0762">Sugar transport</keyword>
<feature type="transmembrane region" description="Helical" evidence="9">
    <location>
        <begin position="122"/>
        <end position="146"/>
    </location>
</feature>
<name>A0ABQ5V3W6_9PROT</name>
<accession>A0ABQ5V3W6</accession>
<dbReference type="PANTHER" id="PTHR30413">
    <property type="entry name" value="INNER MEMBRANE TRANSPORT PERMEASE"/>
    <property type="match status" value="1"/>
</dbReference>
<dbReference type="RefSeq" id="WP_284372043.1">
    <property type="nucleotide sequence ID" value="NZ_BSNJ01000004.1"/>
</dbReference>